<feature type="domain" description="Aminotransferase class I/classII large" evidence="7">
    <location>
        <begin position="112"/>
        <end position="335"/>
    </location>
</feature>
<evidence type="ECO:0000256" key="3">
    <source>
        <dbReference type="ARBA" id="ARBA00022576"/>
    </source>
</evidence>
<evidence type="ECO:0000256" key="2">
    <source>
        <dbReference type="ARBA" id="ARBA00007441"/>
    </source>
</evidence>
<dbReference type="KEGG" id="pte:PTT_09457"/>
<keyword evidence="5" id="KW-0663">Pyridoxal phosphate</keyword>
<dbReference type="Gene3D" id="3.40.640.10">
    <property type="entry name" value="Type I PLP-dependent aspartate aminotransferase-like (Major domain)"/>
    <property type="match status" value="1"/>
</dbReference>
<accession>E3RM23</accession>
<evidence type="ECO:0000256" key="6">
    <source>
        <dbReference type="SAM" id="MobiDB-lite"/>
    </source>
</evidence>
<dbReference type="Gene3D" id="3.90.1150.10">
    <property type="entry name" value="Aspartate Aminotransferase, domain 1"/>
    <property type="match status" value="1"/>
</dbReference>
<keyword evidence="3" id="KW-0032">Aminotransferase</keyword>
<dbReference type="PANTHER" id="PTHR43795:SF32">
    <property type="entry name" value="AMINOTRANSFERASE GLII-RELATED"/>
    <property type="match status" value="1"/>
</dbReference>
<keyword evidence="4" id="KW-0808">Transferase</keyword>
<comment type="similarity">
    <text evidence="2">Belongs to the class-I pyridoxal-phosphate-dependent aminotransferase family.</text>
</comment>
<dbReference type="STRING" id="861557.E3RM23"/>
<dbReference type="PANTHER" id="PTHR43795">
    <property type="entry name" value="BIFUNCTIONAL ASPARTATE AMINOTRANSFERASE AND GLUTAMATE/ASPARTATE-PREPHENATE AMINOTRANSFERASE-RELATED"/>
    <property type="match status" value="1"/>
</dbReference>
<dbReference type="eggNOG" id="KOG0256">
    <property type="taxonomic scope" value="Eukaryota"/>
</dbReference>
<reference evidence="8 9" key="1">
    <citation type="journal article" date="2010" name="Genome Biol.">
        <title>A first genome assembly of the barley fungal pathogen Pyrenophora teres f. teres.</title>
        <authorList>
            <person name="Ellwood S.R."/>
            <person name="Liu Z."/>
            <person name="Syme R.A."/>
            <person name="Lai Z."/>
            <person name="Hane J.K."/>
            <person name="Keiper F."/>
            <person name="Moffat C.S."/>
            <person name="Oliver R.P."/>
            <person name="Friesen T.L."/>
        </authorList>
    </citation>
    <scope>NUCLEOTIDE SEQUENCE [LARGE SCALE GENOMIC DNA]</scope>
    <source>
        <strain evidence="8 9">0-1</strain>
    </source>
</reference>
<dbReference type="Pfam" id="PF00155">
    <property type="entry name" value="Aminotran_1_2"/>
    <property type="match status" value="1"/>
</dbReference>
<evidence type="ECO:0000256" key="4">
    <source>
        <dbReference type="ARBA" id="ARBA00022679"/>
    </source>
</evidence>
<sequence>MDPGLSRRSQKVLAVAGGGGGGAPQQQWQSQQHYTIDRDGDDASPAALIDLSRATNEVAHAELLEFFKSTVGENVTTTLIPTLTLKHSLNLTLAKPPTYNHWDNYLLPSLQASYDFSTAKSRIKAVLLCNPNTPLSRCYPRETLLDLMEFCQERNLHLICDEVGALLNVNAGEGGGRCERAPGFVSALSLTEPLAREGARKVDPSRVHVVWSGSKLFGVGGLKVGCIISQSSPPILSALSTLTPRPSTLPAHYLTSLLSWSQLPTLLALTNERLTSSYHVLAAFLQRHDIEFVVPTHGVVLFARLARTAANKAEEKRFFEALERGGVRVGRGEKYGGVERCWGWAGLGFGVGRGVMEEAVGRMEGVMVRKRR</sequence>
<dbReference type="AlphaFoldDB" id="E3RM23"/>
<protein>
    <recommendedName>
        <fullName evidence="7">Aminotransferase class I/classII large domain-containing protein</fullName>
    </recommendedName>
</protein>
<dbReference type="Proteomes" id="UP000001067">
    <property type="component" value="Unassembled WGS sequence"/>
</dbReference>
<proteinExistence type="inferred from homology"/>
<name>E3RM23_PYRTT</name>
<evidence type="ECO:0000313" key="8">
    <source>
        <dbReference type="EMBL" id="EFQ93225.1"/>
    </source>
</evidence>
<dbReference type="InterPro" id="IPR015421">
    <property type="entry name" value="PyrdxlP-dep_Trfase_major"/>
</dbReference>
<dbReference type="OrthoDB" id="7042322at2759"/>
<dbReference type="SUPFAM" id="SSF53383">
    <property type="entry name" value="PLP-dependent transferases"/>
    <property type="match status" value="1"/>
</dbReference>
<evidence type="ECO:0000256" key="1">
    <source>
        <dbReference type="ARBA" id="ARBA00001933"/>
    </source>
</evidence>
<comment type="cofactor">
    <cofactor evidence="1">
        <name>pyridoxal 5'-phosphate</name>
        <dbReference type="ChEBI" id="CHEBI:597326"/>
    </cofactor>
</comment>
<dbReference type="InterPro" id="IPR015422">
    <property type="entry name" value="PyrdxlP-dep_Trfase_small"/>
</dbReference>
<dbReference type="InterPro" id="IPR050478">
    <property type="entry name" value="Ethylene_sulfur-biosynth"/>
</dbReference>
<evidence type="ECO:0000256" key="5">
    <source>
        <dbReference type="ARBA" id="ARBA00022898"/>
    </source>
</evidence>
<dbReference type="GO" id="GO:0030170">
    <property type="term" value="F:pyridoxal phosphate binding"/>
    <property type="evidence" value="ECO:0007669"/>
    <property type="project" value="InterPro"/>
</dbReference>
<gene>
    <name evidence="8" type="ORF">PTT_09457</name>
</gene>
<dbReference type="HOGENOM" id="CLU_017584_1_2_1"/>
<dbReference type="InterPro" id="IPR015424">
    <property type="entry name" value="PyrdxlP-dep_Trfase"/>
</dbReference>
<dbReference type="GO" id="GO:0008483">
    <property type="term" value="F:transaminase activity"/>
    <property type="evidence" value="ECO:0007669"/>
    <property type="project" value="UniProtKB-KW"/>
</dbReference>
<evidence type="ECO:0000259" key="7">
    <source>
        <dbReference type="Pfam" id="PF00155"/>
    </source>
</evidence>
<organism evidence="9">
    <name type="scientific">Pyrenophora teres f. teres (strain 0-1)</name>
    <name type="common">Barley net blotch fungus</name>
    <name type="synonym">Drechslera teres f. teres</name>
    <dbReference type="NCBI Taxonomy" id="861557"/>
    <lineage>
        <taxon>Eukaryota</taxon>
        <taxon>Fungi</taxon>
        <taxon>Dikarya</taxon>
        <taxon>Ascomycota</taxon>
        <taxon>Pezizomycotina</taxon>
        <taxon>Dothideomycetes</taxon>
        <taxon>Pleosporomycetidae</taxon>
        <taxon>Pleosporales</taxon>
        <taxon>Pleosporineae</taxon>
        <taxon>Pleosporaceae</taxon>
        <taxon>Pyrenophora</taxon>
    </lineage>
</organism>
<feature type="region of interest" description="Disordered" evidence="6">
    <location>
        <begin position="1"/>
        <end position="39"/>
    </location>
</feature>
<keyword evidence="9" id="KW-1185">Reference proteome</keyword>
<evidence type="ECO:0000313" key="9">
    <source>
        <dbReference type="Proteomes" id="UP000001067"/>
    </source>
</evidence>
<dbReference type="EMBL" id="GL533937">
    <property type="protein sequence ID" value="EFQ93225.1"/>
    <property type="molecule type" value="Genomic_DNA"/>
</dbReference>
<dbReference type="GO" id="GO:0006520">
    <property type="term" value="P:amino acid metabolic process"/>
    <property type="evidence" value="ECO:0007669"/>
    <property type="project" value="TreeGrafter"/>
</dbReference>
<dbReference type="InterPro" id="IPR004839">
    <property type="entry name" value="Aminotransferase_I/II_large"/>
</dbReference>